<accession>A0A183U6R7</accession>
<dbReference type="InterPro" id="IPR029021">
    <property type="entry name" value="Prot-tyrosine_phosphatase-like"/>
</dbReference>
<evidence type="ECO:0000313" key="2">
    <source>
        <dbReference type="Proteomes" id="UP000050794"/>
    </source>
</evidence>
<dbReference type="Proteomes" id="UP000050794">
    <property type="component" value="Unassembled WGS sequence"/>
</dbReference>
<dbReference type="PROSITE" id="PS50055">
    <property type="entry name" value="TYR_PHOSPHATASE_PTP"/>
    <property type="match status" value="1"/>
</dbReference>
<dbReference type="GO" id="GO:0004725">
    <property type="term" value="F:protein tyrosine phosphatase activity"/>
    <property type="evidence" value="ECO:0007669"/>
    <property type="project" value="InterPro"/>
</dbReference>
<dbReference type="PANTHER" id="PTHR46163">
    <property type="entry name" value="TYROSINE-PROTEIN PHOSPHATASE-RELATED"/>
    <property type="match status" value="1"/>
</dbReference>
<sequence length="179" mass="20529">LVKEFMDIKKSCPPPAQLKKTAFDKNTDKNRYKDVYCTDDTRVVLSYPEGGNDYIHANWVDIGESKHRFICTQAPKANTVADFWRMVWQEKSKAIVMLCNIMECGKKKCEQYWPDKKDETVSLLKTFSLQLRPTKGSAITTRAPILGDMLRSKIRKSLCQDQQARFFCAGFTHGALCFA</sequence>
<dbReference type="InterPro" id="IPR052782">
    <property type="entry name" value="Oocyte-zygote_transition_reg"/>
</dbReference>
<protein>
    <submittedName>
        <fullName evidence="3">Tyrosine-protein phosphatase domain-containing protein</fullName>
    </submittedName>
</protein>
<proteinExistence type="predicted"/>
<dbReference type="PRINTS" id="PR00700">
    <property type="entry name" value="PRTYPHPHTASE"/>
</dbReference>
<feature type="domain" description="Tyrosine-protein phosphatase" evidence="1">
    <location>
        <begin position="1"/>
        <end position="120"/>
    </location>
</feature>
<keyword evidence="2" id="KW-1185">Reference proteome</keyword>
<name>A0A183U6R7_TOXCA</name>
<dbReference type="SUPFAM" id="SSF52799">
    <property type="entry name" value="(Phosphotyrosine protein) phosphatases II"/>
    <property type="match status" value="1"/>
</dbReference>
<dbReference type="InterPro" id="IPR000242">
    <property type="entry name" value="PTP_cat"/>
</dbReference>
<dbReference type="Gene3D" id="3.90.190.10">
    <property type="entry name" value="Protein tyrosine phosphatase superfamily"/>
    <property type="match status" value="1"/>
</dbReference>
<dbReference type="Pfam" id="PF00102">
    <property type="entry name" value="Y_phosphatase"/>
    <property type="match status" value="1"/>
</dbReference>
<dbReference type="PANTHER" id="PTHR46163:SF2">
    <property type="entry name" value="PROTEIN-TYROSINE PHOSPHATASE"/>
    <property type="match status" value="1"/>
</dbReference>
<dbReference type="SMART" id="SM00194">
    <property type="entry name" value="PTPc"/>
    <property type="match status" value="1"/>
</dbReference>
<reference evidence="3" key="1">
    <citation type="submission" date="2016-06" db="UniProtKB">
        <authorList>
            <consortium name="WormBaseParasite"/>
        </authorList>
    </citation>
    <scope>IDENTIFICATION</scope>
</reference>
<organism evidence="2 3">
    <name type="scientific">Toxocara canis</name>
    <name type="common">Canine roundworm</name>
    <dbReference type="NCBI Taxonomy" id="6265"/>
    <lineage>
        <taxon>Eukaryota</taxon>
        <taxon>Metazoa</taxon>
        <taxon>Ecdysozoa</taxon>
        <taxon>Nematoda</taxon>
        <taxon>Chromadorea</taxon>
        <taxon>Rhabditida</taxon>
        <taxon>Spirurina</taxon>
        <taxon>Ascaridomorpha</taxon>
        <taxon>Ascaridoidea</taxon>
        <taxon>Toxocaridae</taxon>
        <taxon>Toxocara</taxon>
    </lineage>
</organism>
<dbReference type="WBParaSite" id="TCNE_0000418701-mRNA-1">
    <property type="protein sequence ID" value="TCNE_0000418701-mRNA-1"/>
    <property type="gene ID" value="TCNE_0000418701"/>
</dbReference>
<evidence type="ECO:0000313" key="3">
    <source>
        <dbReference type="WBParaSite" id="TCNE_0000418701-mRNA-1"/>
    </source>
</evidence>
<evidence type="ECO:0000259" key="1">
    <source>
        <dbReference type="PROSITE" id="PS50055"/>
    </source>
</evidence>
<dbReference type="AlphaFoldDB" id="A0A183U6R7"/>